<evidence type="ECO:0000259" key="3">
    <source>
        <dbReference type="Pfam" id="PF06276"/>
    </source>
</evidence>
<sequence>MKQHANRLALQHLINAYAQETGRGHIVLPTQQNPSQQKMSQNKPLLWFSLHPLSLTMAVPLDYVSQLGRHRIGAEPWLWQDGKWRQLSAVLAANLLLEDIVQSSNVQSSSDQSSARPIDAASVLERWVQSRDAVHCFLQQRAQALDELVAPRQSFIFSEQALLAGHAMHPTPKSRQGFMHEEFAQYSPETQGQCQLHFWLVAPDYIVEGSAEDTMPTLSLRQLLQPLATARQQTLMQDHPHWKLLPLHPWQARYLSGKGWWHQLRDDGQLHDLGRMGWTLSPTTSIRTLAATDVPWMFKPSLSVAITNSIRVNQAHECLRGETGCRLWRSEFGQQLQQDYPTLAAINDPAWIALRWQDEVVNETICILRDNPFDAEAQVSCMASLCQDHPTQPENRLQHIITALAEQEQRSTADIAADWFARFLQVAVEPMLGVYMRFGMAFEAHQQNTLLALDQLWPAKFWLRDNQGFYYIEEYAQQIIALFPVLATDAQSVGPKSFVDERVLYYLFGNTIFGLINALGATGFITEKTLLVQLQRTLQALLVQHPHSTLLHTLLHADTLPYKGNLLTRLHELDELLAPLEFQSVYVTINNPLKVGAQQEQIYA</sequence>
<comment type="caution">
    <text evidence="4">The sequence shown here is derived from an EMBL/GenBank/DDBJ whole genome shotgun (WGS) entry which is preliminary data.</text>
</comment>
<dbReference type="PANTHER" id="PTHR34384">
    <property type="entry name" value="L-2,3-DIAMINOPROPANOATE--CITRATE LIGASE"/>
    <property type="match status" value="1"/>
</dbReference>
<evidence type="ECO:0000259" key="2">
    <source>
        <dbReference type="Pfam" id="PF04183"/>
    </source>
</evidence>
<dbReference type="GO" id="GO:0016881">
    <property type="term" value="F:acid-amino acid ligase activity"/>
    <property type="evidence" value="ECO:0007669"/>
    <property type="project" value="UniProtKB-ARBA"/>
</dbReference>
<evidence type="ECO:0000256" key="1">
    <source>
        <dbReference type="ARBA" id="ARBA00007832"/>
    </source>
</evidence>
<evidence type="ECO:0000313" key="4">
    <source>
        <dbReference type="EMBL" id="ONG40505.1"/>
    </source>
</evidence>
<dbReference type="Pfam" id="PF06276">
    <property type="entry name" value="FhuF"/>
    <property type="match status" value="1"/>
</dbReference>
<feature type="domain" description="Aerobactin siderophore biosynthesis IucA/IucC-like C-terminal" evidence="3">
    <location>
        <begin position="418"/>
        <end position="576"/>
    </location>
</feature>
<keyword evidence="5" id="KW-1185">Reference proteome</keyword>
<comment type="similarity">
    <text evidence="1">Belongs to the IucA/IucC family.</text>
</comment>
<dbReference type="EMBL" id="MLCN01000017">
    <property type="protein sequence ID" value="ONG40505.1"/>
    <property type="molecule type" value="Genomic_DNA"/>
</dbReference>
<dbReference type="InterPro" id="IPR037455">
    <property type="entry name" value="LucA/IucC-like"/>
</dbReference>
<feature type="domain" description="Aerobactin siderophore biosynthesis IucA/IucC N-terminal" evidence="2">
    <location>
        <begin position="154"/>
        <end position="387"/>
    </location>
</feature>
<dbReference type="Proteomes" id="UP000192132">
    <property type="component" value="Unassembled WGS sequence"/>
</dbReference>
<dbReference type="Pfam" id="PF04183">
    <property type="entry name" value="IucA_IucC"/>
    <property type="match status" value="1"/>
</dbReference>
<protein>
    <submittedName>
        <fullName evidence="4">Siderophore biosynthesis protein</fullName>
    </submittedName>
</protein>
<organism evidence="4 5">
    <name type="scientific">Alkanindiges hydrocarboniclasticus</name>
    <dbReference type="NCBI Taxonomy" id="1907941"/>
    <lineage>
        <taxon>Bacteria</taxon>
        <taxon>Pseudomonadati</taxon>
        <taxon>Pseudomonadota</taxon>
        <taxon>Gammaproteobacteria</taxon>
        <taxon>Moraxellales</taxon>
        <taxon>Moraxellaceae</taxon>
        <taxon>Alkanindiges</taxon>
    </lineage>
</organism>
<dbReference type="InterPro" id="IPR007310">
    <property type="entry name" value="Aerobactin_biosyn_IucA/IucC_N"/>
</dbReference>
<reference evidence="4 5" key="1">
    <citation type="submission" date="2016-10" db="EMBL/GenBank/DDBJ databases">
        <title>Draft Genome sequence of Alkanindiges sp. strain H1.</title>
        <authorList>
            <person name="Subhash Y."/>
            <person name="Lee S."/>
        </authorList>
    </citation>
    <scope>NUCLEOTIDE SEQUENCE [LARGE SCALE GENOMIC DNA]</scope>
    <source>
        <strain evidence="4 5">H1</strain>
    </source>
</reference>
<dbReference type="STRING" id="1907941.BKE30_07055"/>
<gene>
    <name evidence="4" type="ORF">BKE30_07055</name>
</gene>
<dbReference type="PANTHER" id="PTHR34384:SF5">
    <property type="entry name" value="L-2,3-DIAMINOPROPANOATE--CITRATE LIGASE"/>
    <property type="match status" value="1"/>
</dbReference>
<dbReference type="InterPro" id="IPR022770">
    <property type="entry name" value="IucA/IucC-like_C"/>
</dbReference>
<dbReference type="Gene3D" id="1.10.510.40">
    <property type="match status" value="1"/>
</dbReference>
<dbReference type="AlphaFoldDB" id="A0A1S8CWK8"/>
<dbReference type="Gene3D" id="6.10.250.3370">
    <property type="match status" value="1"/>
</dbReference>
<proteinExistence type="inferred from homology"/>
<name>A0A1S8CWK8_9GAMM</name>
<evidence type="ECO:0000313" key="5">
    <source>
        <dbReference type="Proteomes" id="UP000192132"/>
    </source>
</evidence>
<dbReference type="OrthoDB" id="495728at2"/>
<dbReference type="RefSeq" id="WP_076877916.1">
    <property type="nucleotide sequence ID" value="NZ_MLCN01000017.1"/>
</dbReference>
<accession>A0A1S8CWK8</accession>
<dbReference type="GO" id="GO:0019290">
    <property type="term" value="P:siderophore biosynthetic process"/>
    <property type="evidence" value="ECO:0007669"/>
    <property type="project" value="InterPro"/>
</dbReference>